<keyword evidence="1" id="KW-0175">Coiled coil</keyword>
<evidence type="ECO:0000256" key="1">
    <source>
        <dbReference type="SAM" id="Coils"/>
    </source>
</evidence>
<organism evidence="2 3">
    <name type="scientific">Septoria linicola</name>
    <dbReference type="NCBI Taxonomy" id="215465"/>
    <lineage>
        <taxon>Eukaryota</taxon>
        <taxon>Fungi</taxon>
        <taxon>Dikarya</taxon>
        <taxon>Ascomycota</taxon>
        <taxon>Pezizomycotina</taxon>
        <taxon>Dothideomycetes</taxon>
        <taxon>Dothideomycetidae</taxon>
        <taxon>Mycosphaerellales</taxon>
        <taxon>Mycosphaerellaceae</taxon>
        <taxon>Septoria</taxon>
    </lineage>
</organism>
<proteinExistence type="predicted"/>
<protein>
    <submittedName>
        <fullName evidence="2">Uncharacterized protein</fullName>
    </submittedName>
</protein>
<feature type="coiled-coil region" evidence="1">
    <location>
        <begin position="9"/>
        <end position="50"/>
    </location>
</feature>
<gene>
    <name evidence="2" type="ORF">Slin15195_G005080</name>
</gene>
<name>A0A9Q9EER0_9PEZI</name>
<dbReference type="EMBL" id="CP099418">
    <property type="protein sequence ID" value="USW47189.1"/>
    <property type="molecule type" value="Genomic_DNA"/>
</dbReference>
<evidence type="ECO:0000313" key="2">
    <source>
        <dbReference type="EMBL" id="USW47189.1"/>
    </source>
</evidence>
<dbReference type="OrthoDB" id="3644357at2759"/>
<reference evidence="2" key="1">
    <citation type="submission" date="2022-06" db="EMBL/GenBank/DDBJ databases">
        <title>Complete genome sequences of two strains of the flax pathogen Septoria linicola.</title>
        <authorList>
            <person name="Lapalu N."/>
            <person name="Simon A."/>
            <person name="Demenou B."/>
            <person name="Paumier D."/>
            <person name="Guillot M.-P."/>
            <person name="Gout L."/>
            <person name="Valade R."/>
        </authorList>
    </citation>
    <scope>NUCLEOTIDE SEQUENCE</scope>
    <source>
        <strain evidence="2">SE15195</strain>
    </source>
</reference>
<dbReference type="Proteomes" id="UP001056384">
    <property type="component" value="Chromosome 1"/>
</dbReference>
<keyword evidence="3" id="KW-1185">Reference proteome</keyword>
<accession>A0A9Q9EER0</accession>
<sequence>MADDLTTTEVRLLETNRRLRAQLDELTTENDSLQLRCEKLQSTLNRLSAQPQKRGRESSRDSYALVIRSDSAGRESAGTPPNAELGEVAASIEARFRDIAEILAGQDRRMSQLESHGSDQPVIDRTAVQSMINQSVKDFEKRLKSVEERPSATSSATNDCGEEYAKERKKILKALDQLRTFMRRIENREKHEREIDMSETRERLHELWEVLGRSENDGQVRRVGPFEGTANDFAVLRDRIICRLAGLSAYDQAFFEAKAAAVKAKRSLAAS</sequence>
<evidence type="ECO:0000313" key="3">
    <source>
        <dbReference type="Proteomes" id="UP001056384"/>
    </source>
</evidence>
<dbReference type="AlphaFoldDB" id="A0A9Q9EER0"/>